<keyword evidence="11" id="KW-0325">Glycoprotein</keyword>
<dbReference type="InterPro" id="IPR003591">
    <property type="entry name" value="Leu-rich_rpt_typical-subtyp"/>
</dbReference>
<dbReference type="EMBL" id="RCHU01000326">
    <property type="protein sequence ID" value="TKS07362.1"/>
    <property type="molecule type" value="Genomic_DNA"/>
</dbReference>
<proteinExistence type="inferred from homology"/>
<reference evidence="13" key="1">
    <citation type="submission" date="2018-10" db="EMBL/GenBank/DDBJ databases">
        <title>Population genomic analysis revealed the cold adaptation of white poplar.</title>
        <authorList>
            <person name="Liu Y.-J."/>
        </authorList>
    </citation>
    <scope>NUCLEOTIDE SEQUENCE [LARGE SCALE GENOMIC DNA]</scope>
    <source>
        <strain evidence="13">PAL-ZL1</strain>
    </source>
</reference>
<keyword evidence="8" id="KW-1133">Transmembrane helix</keyword>
<dbReference type="AlphaFoldDB" id="A0A4U5QBC8"/>
<evidence type="ECO:0000256" key="4">
    <source>
        <dbReference type="ARBA" id="ARBA00022614"/>
    </source>
</evidence>
<dbReference type="Gene3D" id="3.80.10.10">
    <property type="entry name" value="Ribonuclease Inhibitor"/>
    <property type="match status" value="3"/>
</dbReference>
<dbReference type="FunFam" id="3.80.10.10:FF:000041">
    <property type="entry name" value="LRR receptor-like serine/threonine-protein kinase ERECTA"/>
    <property type="match status" value="2"/>
</dbReference>
<dbReference type="InterPro" id="IPR032675">
    <property type="entry name" value="LRR_dom_sf"/>
</dbReference>
<name>A0A4U5QBC8_POPAL</name>
<keyword evidence="5" id="KW-0812">Transmembrane</keyword>
<evidence type="ECO:0000256" key="2">
    <source>
        <dbReference type="ARBA" id="ARBA00009592"/>
    </source>
</evidence>
<feature type="domain" description="Leucine-rich repeat-containing N-terminal plant-type" evidence="12">
    <location>
        <begin position="6"/>
        <end position="56"/>
    </location>
</feature>
<dbReference type="Pfam" id="PF08263">
    <property type="entry name" value="LRRNT_2"/>
    <property type="match status" value="1"/>
</dbReference>
<evidence type="ECO:0000256" key="11">
    <source>
        <dbReference type="ARBA" id="ARBA00023180"/>
    </source>
</evidence>
<evidence type="ECO:0000256" key="3">
    <source>
        <dbReference type="ARBA" id="ARBA00022475"/>
    </source>
</evidence>
<dbReference type="Pfam" id="PF13855">
    <property type="entry name" value="LRR_8"/>
    <property type="match status" value="1"/>
</dbReference>
<keyword evidence="3" id="KW-1003">Cell membrane</keyword>
<dbReference type="InterPro" id="IPR013210">
    <property type="entry name" value="LRR_N_plant-typ"/>
</dbReference>
<evidence type="ECO:0000256" key="5">
    <source>
        <dbReference type="ARBA" id="ARBA00022692"/>
    </source>
</evidence>
<evidence type="ECO:0000259" key="12">
    <source>
        <dbReference type="Pfam" id="PF08263"/>
    </source>
</evidence>
<comment type="similarity">
    <text evidence="2">Belongs to the RLP family.</text>
</comment>
<protein>
    <recommendedName>
        <fullName evidence="12">Leucine-rich repeat-containing N-terminal plant-type domain-containing protein</fullName>
    </recommendedName>
</protein>
<keyword evidence="7" id="KW-0677">Repeat</keyword>
<dbReference type="InterPro" id="IPR046956">
    <property type="entry name" value="RLP23-like"/>
</dbReference>
<dbReference type="PANTHER" id="PTHR48061:SF12">
    <property type="entry name" value="DISEASE RESISTANCE LIKE PROTEIN"/>
    <property type="match status" value="1"/>
</dbReference>
<comment type="caution">
    <text evidence="13">The sequence shown here is derived from an EMBL/GenBank/DDBJ whole genome shotgun (WGS) entry which is preliminary data.</text>
</comment>
<keyword evidence="4" id="KW-0433">Leucine-rich repeat</keyword>
<keyword evidence="10" id="KW-0675">Receptor</keyword>
<evidence type="ECO:0000256" key="8">
    <source>
        <dbReference type="ARBA" id="ARBA00022989"/>
    </source>
</evidence>
<dbReference type="STRING" id="43335.A0A4U5QBC8"/>
<accession>A0A4U5QBC8</accession>
<dbReference type="GO" id="GO:0005886">
    <property type="term" value="C:plasma membrane"/>
    <property type="evidence" value="ECO:0007669"/>
    <property type="project" value="UniProtKB-SubCell"/>
</dbReference>
<dbReference type="Pfam" id="PF00560">
    <property type="entry name" value="LRR_1"/>
    <property type="match status" value="5"/>
</dbReference>
<dbReference type="SMART" id="SM00369">
    <property type="entry name" value="LRR_TYP"/>
    <property type="match status" value="5"/>
</dbReference>
<evidence type="ECO:0000256" key="6">
    <source>
        <dbReference type="ARBA" id="ARBA00022729"/>
    </source>
</evidence>
<evidence type="ECO:0000256" key="7">
    <source>
        <dbReference type="ARBA" id="ARBA00022737"/>
    </source>
</evidence>
<gene>
    <name evidence="13" type="ORF">D5086_0000113560</name>
</gene>
<evidence type="ECO:0000256" key="10">
    <source>
        <dbReference type="ARBA" id="ARBA00023170"/>
    </source>
</evidence>
<keyword evidence="6" id="KW-0732">Signal</keyword>
<keyword evidence="9" id="KW-0472">Membrane</keyword>
<organism evidence="13">
    <name type="scientific">Populus alba</name>
    <name type="common">White poplar</name>
    <dbReference type="NCBI Taxonomy" id="43335"/>
    <lineage>
        <taxon>Eukaryota</taxon>
        <taxon>Viridiplantae</taxon>
        <taxon>Streptophyta</taxon>
        <taxon>Embryophyta</taxon>
        <taxon>Tracheophyta</taxon>
        <taxon>Spermatophyta</taxon>
        <taxon>Magnoliopsida</taxon>
        <taxon>eudicotyledons</taxon>
        <taxon>Gunneridae</taxon>
        <taxon>Pentapetalae</taxon>
        <taxon>rosids</taxon>
        <taxon>fabids</taxon>
        <taxon>Malpighiales</taxon>
        <taxon>Salicaceae</taxon>
        <taxon>Saliceae</taxon>
        <taxon>Populus</taxon>
    </lineage>
</organism>
<evidence type="ECO:0000313" key="13">
    <source>
        <dbReference type="EMBL" id="TKS07362.1"/>
    </source>
</evidence>
<dbReference type="SUPFAM" id="SSF52058">
    <property type="entry name" value="L domain-like"/>
    <property type="match status" value="2"/>
</dbReference>
<dbReference type="InterPro" id="IPR001611">
    <property type="entry name" value="Leu-rich_rpt"/>
</dbReference>
<comment type="subcellular location">
    <subcellularLocation>
        <location evidence="1">Cell membrane</location>
        <topology evidence="1">Single-pass type I membrane protein</topology>
    </subcellularLocation>
</comment>
<evidence type="ECO:0000256" key="9">
    <source>
        <dbReference type="ARBA" id="ARBA00023136"/>
    </source>
</evidence>
<sequence length="598" mass="66476">MQPLCHDDESHALLQLKESLVINESASSDPFAYPKVASWKVHGERDNCCSWDGVKCEGDSGHVIGLDLSSSFLYGSIDSNSSLFHLVQLRRLNLADNDFNNSEIPSEIRNLSRLVYLNLSMSVFSGVIPSSLGLAGTNSYGEIPSCLGNLTQLTQLNLNLNELTGQLPSWIGNQTQLILLGLGDNKLHGPISDSIFRLPNLETLHLGKNLFSGTVEFGLLKSRSLVSFQLSDNNLSVIGNHNDSAALPKIQILSLSGCNLSGEFPSFLHGQNHLEFVELGGNKIEGHIPTWFMNLGTETLWSLDLRGNLLTGFEQSVDILPWNNLRYLRLSFNKLDGALPIPPHSTIIYIVSDNRLNGEIPPAICNLTSLVILQLSNNNLSGKLPQCLGNISNSASVPDLHNNSFSGDIPEAFSSDCALRAIDFSQNQLEGKIPKSLANCPKLEILNIEQNKINDVFPSWLGILAELRVLILRSNRLHGVIGKPKADFEFQRLQIVDLSGNCFLGKLPLEYFRNWTAMKTIYKEHPLYMQVDASFQLPRYVMAYEFDYSMTMTNKGYATGLVIGVILGCAMNTRKYEWVVKNYFVNKGQNMKTRLRRN</sequence>
<evidence type="ECO:0000256" key="1">
    <source>
        <dbReference type="ARBA" id="ARBA00004251"/>
    </source>
</evidence>
<dbReference type="PANTHER" id="PTHR48061">
    <property type="entry name" value="LEUCINE-RICH REPEAT RECEPTOR PROTEIN KINASE EMS1-LIKE-RELATED"/>
    <property type="match status" value="1"/>
</dbReference>